<dbReference type="EMBL" id="CM044705">
    <property type="protein sequence ID" value="KAI5664003.1"/>
    <property type="molecule type" value="Genomic_DNA"/>
</dbReference>
<evidence type="ECO:0000313" key="1">
    <source>
        <dbReference type="EMBL" id="KAI5664003.1"/>
    </source>
</evidence>
<name>A0ACC0ASP1_CATRO</name>
<gene>
    <name evidence="1" type="ORF">M9H77_23326</name>
</gene>
<sequence length="527" mass="61252">MQSLKLILASYPHKATKSSNLTRQKYVTSIQEQRNCSCGQQASNNNCETVKKPNNLPCHNSQICSKIVKCNNLPCHNKKLSNHPRSFSNKLLNLTLNLKSLNIYPLEVKTMNGNENGQKRRKRSRRQQFSNLLCEVGYPAVVGRCRGSRGIGNRDLPRTVGLALPLAVGFYFSTKSKRLWEISNLDRSSSLWIEVRLSLPAVTDSTKVKNEDSLMPLRESFWLVTDRVRKGQIFDDSSSIIELRKLLDRYPTSEPNSFWLKNLFLVALEKLGDSLSQDLRNHQNLDTKSIYSHQTYYARAASPVFESMKRIPMTPRKPVGHQRCRRKVKQFPMFMDDKDKIAQEPKESTSPRSKKPPPITILVEESKKNECLLENKSEFEEGEPEKENESLLEILKSHIEERQETKLETIEKNEEMSSLANETNYFLVENSLCVQESRKKPKENDEERRRLMQFKRNFENAKRKRPLYYGKLGISFSSTLAHINLLFSFNALKLWLPEMFYRFIPVGLLPMFFEKDVLLNYLENHIY</sequence>
<protein>
    <submittedName>
        <fullName evidence="1">Uncharacterized protein</fullName>
    </submittedName>
</protein>
<accession>A0ACC0ASP1</accession>
<organism evidence="1 2">
    <name type="scientific">Catharanthus roseus</name>
    <name type="common">Madagascar periwinkle</name>
    <name type="synonym">Vinca rosea</name>
    <dbReference type="NCBI Taxonomy" id="4058"/>
    <lineage>
        <taxon>Eukaryota</taxon>
        <taxon>Viridiplantae</taxon>
        <taxon>Streptophyta</taxon>
        <taxon>Embryophyta</taxon>
        <taxon>Tracheophyta</taxon>
        <taxon>Spermatophyta</taxon>
        <taxon>Magnoliopsida</taxon>
        <taxon>eudicotyledons</taxon>
        <taxon>Gunneridae</taxon>
        <taxon>Pentapetalae</taxon>
        <taxon>asterids</taxon>
        <taxon>lamiids</taxon>
        <taxon>Gentianales</taxon>
        <taxon>Apocynaceae</taxon>
        <taxon>Rauvolfioideae</taxon>
        <taxon>Vinceae</taxon>
        <taxon>Catharanthinae</taxon>
        <taxon>Catharanthus</taxon>
    </lineage>
</organism>
<keyword evidence="2" id="KW-1185">Reference proteome</keyword>
<proteinExistence type="predicted"/>
<reference evidence="2" key="1">
    <citation type="journal article" date="2023" name="Nat. Plants">
        <title>Single-cell RNA sequencing provides a high-resolution roadmap for understanding the multicellular compartmentation of specialized metabolism.</title>
        <authorList>
            <person name="Sun S."/>
            <person name="Shen X."/>
            <person name="Li Y."/>
            <person name="Li Y."/>
            <person name="Wang S."/>
            <person name="Li R."/>
            <person name="Zhang H."/>
            <person name="Shen G."/>
            <person name="Guo B."/>
            <person name="Wei J."/>
            <person name="Xu J."/>
            <person name="St-Pierre B."/>
            <person name="Chen S."/>
            <person name="Sun C."/>
        </authorList>
    </citation>
    <scope>NUCLEOTIDE SEQUENCE [LARGE SCALE GENOMIC DNA]</scope>
</reference>
<comment type="caution">
    <text evidence="1">The sequence shown here is derived from an EMBL/GenBank/DDBJ whole genome shotgun (WGS) entry which is preliminary data.</text>
</comment>
<evidence type="ECO:0000313" key="2">
    <source>
        <dbReference type="Proteomes" id="UP001060085"/>
    </source>
</evidence>
<dbReference type="Proteomes" id="UP001060085">
    <property type="component" value="Linkage Group LG05"/>
</dbReference>